<organism evidence="2">
    <name type="scientific">Tanacetum cinerariifolium</name>
    <name type="common">Dalmatian daisy</name>
    <name type="synonym">Chrysanthemum cinerariifolium</name>
    <dbReference type="NCBI Taxonomy" id="118510"/>
    <lineage>
        <taxon>Eukaryota</taxon>
        <taxon>Viridiplantae</taxon>
        <taxon>Streptophyta</taxon>
        <taxon>Embryophyta</taxon>
        <taxon>Tracheophyta</taxon>
        <taxon>Spermatophyta</taxon>
        <taxon>Magnoliopsida</taxon>
        <taxon>eudicotyledons</taxon>
        <taxon>Gunneridae</taxon>
        <taxon>Pentapetalae</taxon>
        <taxon>asterids</taxon>
        <taxon>campanulids</taxon>
        <taxon>Asterales</taxon>
        <taxon>Asteraceae</taxon>
        <taxon>Asteroideae</taxon>
        <taxon>Anthemideae</taxon>
        <taxon>Anthemidinae</taxon>
        <taxon>Tanacetum</taxon>
    </lineage>
</organism>
<accession>A0A6L2KG89</accession>
<proteinExistence type="predicted"/>
<dbReference type="EMBL" id="BKCJ010002191">
    <property type="protein sequence ID" value="GEU46894.1"/>
    <property type="molecule type" value="Genomic_DNA"/>
</dbReference>
<reference evidence="2" key="1">
    <citation type="journal article" date="2019" name="Sci. Rep.">
        <title>Draft genome of Tanacetum cinerariifolium, the natural source of mosquito coil.</title>
        <authorList>
            <person name="Yamashiro T."/>
            <person name="Shiraishi A."/>
            <person name="Satake H."/>
            <person name="Nakayama K."/>
        </authorList>
    </citation>
    <scope>NUCLEOTIDE SEQUENCE</scope>
</reference>
<feature type="region of interest" description="Disordered" evidence="1">
    <location>
        <begin position="180"/>
        <end position="214"/>
    </location>
</feature>
<dbReference type="AlphaFoldDB" id="A0A6L2KG89"/>
<gene>
    <name evidence="2" type="ORF">Tci_018872</name>
</gene>
<evidence type="ECO:0000313" key="2">
    <source>
        <dbReference type="EMBL" id="GEU46894.1"/>
    </source>
</evidence>
<feature type="compositionally biased region" description="Basic and acidic residues" evidence="1">
    <location>
        <begin position="183"/>
        <end position="204"/>
    </location>
</feature>
<feature type="region of interest" description="Disordered" evidence="1">
    <location>
        <begin position="45"/>
        <end position="68"/>
    </location>
</feature>
<sequence length="239" mass="27229">MPPHRVNCRNETPTVDHALDVAVQQAVMTLLYELTTEIAASMYNVNDPNNVNRRNERSGGNGNRENGGDVPATIHVWLEWFQKQKPLTFSSAQQHVIAHIEKIFELDGKTTTEFMTRFVRLAGFLDAKAGTPEEQAKNFKWAINDIARDKLVDMEFTNVAKVANAARNIEILKKEMLASTQNDNKKRTQEDEQDENEARSGKQRDNHRKSVAPKYFNKAMGETKIVTQDVPMLHIRILL</sequence>
<name>A0A6L2KG89_TANCI</name>
<evidence type="ECO:0008006" key="3">
    <source>
        <dbReference type="Google" id="ProtNLM"/>
    </source>
</evidence>
<evidence type="ECO:0000256" key="1">
    <source>
        <dbReference type="SAM" id="MobiDB-lite"/>
    </source>
</evidence>
<comment type="caution">
    <text evidence="2">The sequence shown here is derived from an EMBL/GenBank/DDBJ whole genome shotgun (WGS) entry which is preliminary data.</text>
</comment>
<protein>
    <recommendedName>
        <fullName evidence="3">Zinc finger, CCHC-type, retrotransposon Gag domain protein</fullName>
    </recommendedName>
</protein>